<dbReference type="EMBL" id="JACHCA010000009">
    <property type="protein sequence ID" value="MBB6129267.1"/>
    <property type="molecule type" value="Genomic_DNA"/>
</dbReference>
<evidence type="ECO:0000313" key="1">
    <source>
        <dbReference type="EMBL" id="MBB6129267.1"/>
    </source>
</evidence>
<proteinExistence type="predicted"/>
<dbReference type="Proteomes" id="UP000548326">
    <property type="component" value="Unassembled WGS sequence"/>
</dbReference>
<reference evidence="1 2" key="1">
    <citation type="submission" date="2020-08" db="EMBL/GenBank/DDBJ databases">
        <title>Genomic Encyclopedia of Type Strains, Phase IV (KMG-V): Genome sequencing to study the core and pangenomes of soil and plant-associated prokaryotes.</title>
        <authorList>
            <person name="Whitman W."/>
        </authorList>
    </citation>
    <scope>NUCLEOTIDE SEQUENCE [LARGE SCALE GENOMIC DNA]</scope>
    <source>
        <strain evidence="1 2">MP601</strain>
    </source>
</reference>
<dbReference type="AlphaFoldDB" id="A0A841JEC6"/>
<evidence type="ECO:0000313" key="2">
    <source>
        <dbReference type="Proteomes" id="UP000548326"/>
    </source>
</evidence>
<gene>
    <name evidence="1" type="ORF">HDF22_003393</name>
</gene>
<comment type="caution">
    <text evidence="1">The sequence shown here is derived from an EMBL/GenBank/DDBJ whole genome shotgun (WGS) entry which is preliminary data.</text>
</comment>
<protein>
    <submittedName>
        <fullName evidence="1">Uncharacterized protein</fullName>
    </submittedName>
</protein>
<organism evidence="1 2">
    <name type="scientific">Mucilaginibacter lappiensis</name>
    <dbReference type="NCBI Taxonomy" id="354630"/>
    <lineage>
        <taxon>Bacteria</taxon>
        <taxon>Pseudomonadati</taxon>
        <taxon>Bacteroidota</taxon>
        <taxon>Sphingobacteriia</taxon>
        <taxon>Sphingobacteriales</taxon>
        <taxon>Sphingobacteriaceae</taxon>
        <taxon>Mucilaginibacter</taxon>
    </lineage>
</organism>
<name>A0A841JEC6_9SPHI</name>
<sequence length="48" mass="5639">MNISSIFVHFFQEFIQMFIFIKKVNMIGYTAEIDHTFRGNMAMCSADI</sequence>
<accession>A0A841JEC6</accession>